<dbReference type="EMBL" id="CBTN010000021">
    <property type="protein sequence ID" value="CDH54068.1"/>
    <property type="molecule type" value="Genomic_DNA"/>
</dbReference>
<protein>
    <recommendedName>
        <fullName evidence="4">Secreted protein</fullName>
    </recommendedName>
</protein>
<evidence type="ECO:0000313" key="2">
    <source>
        <dbReference type="EMBL" id="CDH54068.1"/>
    </source>
</evidence>
<evidence type="ECO:0000313" key="3">
    <source>
        <dbReference type="Proteomes" id="UP000027586"/>
    </source>
</evidence>
<feature type="signal peptide" evidence="1">
    <location>
        <begin position="1"/>
        <end position="29"/>
    </location>
</feature>
<reference evidence="2" key="1">
    <citation type="submission" date="2013-08" db="EMBL/GenBank/DDBJ databases">
        <title>Gene expansion shapes genome architecture in the human pathogen Lichtheimia corymbifera: an evolutionary genomics analysis in the ancient terrestrial Mucorales (Mucoromycotina).</title>
        <authorList>
            <person name="Schwartze V.U."/>
            <person name="Winter S."/>
            <person name="Shelest E."/>
            <person name="Marcet-Houben M."/>
            <person name="Horn F."/>
            <person name="Wehner S."/>
            <person name="Hoffmann K."/>
            <person name="Riege K."/>
            <person name="Sammeth M."/>
            <person name="Nowrousian M."/>
            <person name="Valiante V."/>
            <person name="Linde J."/>
            <person name="Jacobsen I.D."/>
            <person name="Marz M."/>
            <person name="Brakhage A.A."/>
            <person name="Gabaldon T."/>
            <person name="Bocker S."/>
            <person name="Voigt K."/>
        </authorList>
    </citation>
    <scope>NUCLEOTIDE SEQUENCE [LARGE SCALE GENOMIC DNA]</scope>
    <source>
        <strain evidence="2">FSU 9682</strain>
    </source>
</reference>
<proteinExistence type="predicted"/>
<accession>A0A068RV95</accession>
<dbReference type="AlphaFoldDB" id="A0A068RV95"/>
<name>A0A068RV95_9FUNG</name>
<dbReference type="VEuPathDB" id="FungiDB:LCOR_05355.1"/>
<sequence>MAVLFSSSSSRCIHLSILLLGALVTAVCAIPLPLTSDEQRQVIINNHAPSLNDALTVDSDEDILFDEFWQDDEDEDDEDAFNFIYNLFGGMNEHEPVPKQQQQQQEQRMEDDIQSAMMMVSSSSDDHVIEMAIISRAKQTFRRPSLFATSSAEEQDELDLMSSDT</sequence>
<keyword evidence="3" id="KW-1185">Reference proteome</keyword>
<gene>
    <name evidence="2" type="ORF">LCOR_05355.1</name>
</gene>
<evidence type="ECO:0000256" key="1">
    <source>
        <dbReference type="SAM" id="SignalP"/>
    </source>
</evidence>
<evidence type="ECO:0008006" key="4">
    <source>
        <dbReference type="Google" id="ProtNLM"/>
    </source>
</evidence>
<organism evidence="2 3">
    <name type="scientific">Lichtheimia corymbifera JMRC:FSU:9682</name>
    <dbReference type="NCBI Taxonomy" id="1263082"/>
    <lineage>
        <taxon>Eukaryota</taxon>
        <taxon>Fungi</taxon>
        <taxon>Fungi incertae sedis</taxon>
        <taxon>Mucoromycota</taxon>
        <taxon>Mucoromycotina</taxon>
        <taxon>Mucoromycetes</taxon>
        <taxon>Mucorales</taxon>
        <taxon>Lichtheimiaceae</taxon>
        <taxon>Lichtheimia</taxon>
    </lineage>
</organism>
<keyword evidence="1" id="KW-0732">Signal</keyword>
<comment type="caution">
    <text evidence="2">The sequence shown here is derived from an EMBL/GenBank/DDBJ whole genome shotgun (WGS) entry which is preliminary data.</text>
</comment>
<feature type="chain" id="PRO_5001652742" description="Secreted protein" evidence="1">
    <location>
        <begin position="30"/>
        <end position="165"/>
    </location>
</feature>
<dbReference type="Proteomes" id="UP000027586">
    <property type="component" value="Unassembled WGS sequence"/>
</dbReference>
<dbReference type="OrthoDB" id="2278459at2759"/>